<feature type="domain" description="RING-type" evidence="1">
    <location>
        <begin position="353"/>
        <end position="396"/>
    </location>
</feature>
<proteinExistence type="predicted"/>
<evidence type="ECO:0000313" key="2">
    <source>
        <dbReference type="EMBL" id="CAD8165111.1"/>
    </source>
</evidence>
<gene>
    <name evidence="2" type="ORF">POCTA_138.1.T0460121</name>
</gene>
<dbReference type="InterPro" id="IPR001841">
    <property type="entry name" value="Znf_RING"/>
</dbReference>
<dbReference type="OMA" id="ENDCFIC"/>
<dbReference type="Proteomes" id="UP000683925">
    <property type="component" value="Unassembled WGS sequence"/>
</dbReference>
<dbReference type="OrthoDB" id="309176at2759"/>
<accession>A0A8S1UIV3</accession>
<sequence length="408" mass="47536">MGGCDSSAASKDCVQAMPSRSQCYHCKRNGQNLLKAACGHVYHEICLISKRNDSNKCNCGKEIGQLNKIDEKVHQLFLSYQAQVIVQRNQNKLQMNEKKQQQFFHCPKKGCSFYFIQDQKPGQAYNLEYFCDQCNIKLRYDQKKSDNINEISNAQTNQQQVLSQQSTKTKIDPQEQLQLLIEANQQQFTFCKNNCGFVYIENNSYDTSNSLCENCDYCHKCTRQLFSDFISIKNCKHRFHLLCANTLIINPDKLESLKCKCERLIDDEDIKIELNIKCIICGKYDTNLKKLPCNHYIHLDCIFDNSIQFSDFRCCICKIPILEFLQSPQHKHIHDKIKIKNIERMLMQIENDCFICYSQTEEALLNTQCNHKVHSSCLKRRQSEINDKQQFLSCSCGTQIIDLRPKIK</sequence>
<evidence type="ECO:0000313" key="3">
    <source>
        <dbReference type="Proteomes" id="UP000683925"/>
    </source>
</evidence>
<reference evidence="2" key="1">
    <citation type="submission" date="2021-01" db="EMBL/GenBank/DDBJ databases">
        <authorList>
            <consortium name="Genoscope - CEA"/>
            <person name="William W."/>
        </authorList>
    </citation>
    <scope>NUCLEOTIDE SEQUENCE</scope>
</reference>
<feature type="domain" description="RING-type" evidence="1">
    <location>
        <begin position="218"/>
        <end position="261"/>
    </location>
</feature>
<protein>
    <recommendedName>
        <fullName evidence="1">RING-type domain-containing protein</fullName>
    </recommendedName>
</protein>
<feature type="domain" description="RING-type" evidence="1">
    <location>
        <begin position="278"/>
        <end position="317"/>
    </location>
</feature>
<dbReference type="SMART" id="SM00184">
    <property type="entry name" value="RING"/>
    <property type="match status" value="4"/>
</dbReference>
<keyword evidence="3" id="KW-1185">Reference proteome</keyword>
<name>A0A8S1UIV3_PAROT</name>
<dbReference type="AlphaFoldDB" id="A0A8S1UIV3"/>
<dbReference type="EMBL" id="CAJJDP010000046">
    <property type="protein sequence ID" value="CAD8165111.1"/>
    <property type="molecule type" value="Genomic_DNA"/>
</dbReference>
<organism evidence="2 3">
    <name type="scientific">Paramecium octaurelia</name>
    <dbReference type="NCBI Taxonomy" id="43137"/>
    <lineage>
        <taxon>Eukaryota</taxon>
        <taxon>Sar</taxon>
        <taxon>Alveolata</taxon>
        <taxon>Ciliophora</taxon>
        <taxon>Intramacronucleata</taxon>
        <taxon>Oligohymenophorea</taxon>
        <taxon>Peniculida</taxon>
        <taxon>Parameciidae</taxon>
        <taxon>Paramecium</taxon>
    </lineage>
</organism>
<comment type="caution">
    <text evidence="2">The sequence shown here is derived from an EMBL/GenBank/DDBJ whole genome shotgun (WGS) entry which is preliminary data.</text>
</comment>
<feature type="domain" description="RING-type" evidence="1">
    <location>
        <begin position="23"/>
        <end position="59"/>
    </location>
</feature>
<evidence type="ECO:0000259" key="1">
    <source>
        <dbReference type="SMART" id="SM00184"/>
    </source>
</evidence>